<feature type="transmembrane region" description="Helical" evidence="2">
    <location>
        <begin position="12"/>
        <end position="35"/>
    </location>
</feature>
<evidence type="ECO:0000313" key="4">
    <source>
        <dbReference type="Proteomes" id="UP000266272"/>
    </source>
</evidence>
<dbReference type="EMBL" id="PXOA01000535">
    <property type="protein sequence ID" value="RFU74457.1"/>
    <property type="molecule type" value="Genomic_DNA"/>
</dbReference>
<keyword evidence="2" id="KW-1133">Transmembrane helix</keyword>
<feature type="region of interest" description="Disordered" evidence="1">
    <location>
        <begin position="322"/>
        <end position="343"/>
    </location>
</feature>
<dbReference type="AlphaFoldDB" id="A0A395NF37"/>
<dbReference type="Proteomes" id="UP000266272">
    <property type="component" value="Unassembled WGS sequence"/>
</dbReference>
<accession>A0A395NF37</accession>
<feature type="compositionally biased region" description="Basic and acidic residues" evidence="1">
    <location>
        <begin position="323"/>
        <end position="343"/>
    </location>
</feature>
<evidence type="ECO:0000313" key="3">
    <source>
        <dbReference type="EMBL" id="RFU74457.1"/>
    </source>
</evidence>
<proteinExistence type="predicted"/>
<evidence type="ECO:0000256" key="1">
    <source>
        <dbReference type="SAM" id="MobiDB-lite"/>
    </source>
</evidence>
<gene>
    <name evidence="3" type="ORF">TARUN_7782</name>
</gene>
<keyword evidence="2" id="KW-0472">Membrane</keyword>
<name>A0A395NF37_TRIAR</name>
<reference evidence="3 4" key="1">
    <citation type="journal article" date="2018" name="PLoS Pathog.">
        <title>Evolution of structural diversity of trichothecenes, a family of toxins produced by plant pathogenic and entomopathogenic fungi.</title>
        <authorList>
            <person name="Proctor R.H."/>
            <person name="McCormick S.P."/>
            <person name="Kim H.S."/>
            <person name="Cardoza R.E."/>
            <person name="Stanley A.M."/>
            <person name="Lindo L."/>
            <person name="Kelly A."/>
            <person name="Brown D.W."/>
            <person name="Lee T."/>
            <person name="Vaughan M.M."/>
            <person name="Alexander N.J."/>
            <person name="Busman M."/>
            <person name="Gutierrez S."/>
        </authorList>
    </citation>
    <scope>NUCLEOTIDE SEQUENCE [LARGE SCALE GENOMIC DNA]</scope>
    <source>
        <strain evidence="3 4">IBT 40837</strain>
    </source>
</reference>
<sequence>MAYGEINTTDWVSAVSGLVAAFVSIITLFTVYIGAMQLLSQNRMYRHGLSWRSVGPWKSTVARWQLLGLGRRIMSPTVNLGFLVENNWHLQISFPRGFPKSNPKKRRNTKNSENPNDVEKGEKPVMAKSSWVNFMQALGLSPEESNLYELRDAPELLNGTIPMHWTGKDLVGLCSILGFQSHEDSPSFKTPMPLPMQWSGPLGWLQFRSSPNGCVVEFRSRMDIHNQISLKFHKHYEEKQSDNQIPSEADPLRSRLWNSINGLALHDSTLYLGGADRRKIGHNEEEKSDQALLEDLMAQDLAADDIIHKMFGKMDVQPNALRSDVDRNGALRTQQEDKGDKDTPDFLASMLRDTVETFNKKKIFVPCKGLLSVTVEGELAFNRGLGIRKCFEYVREFKEDHEIDHKMFPYCIGDLYMDDILIDKLKEALLLLWPDGYYFSPTARLARDLNTIYDHIEQQSNVLEDIFPAACIQRIKSLSNSVEASGLNNKQGQKVIASKQSSLTPSGTASVLPTAMELCNDLQSTRKTARATYSVNDMRLIARACAELRSTLKEELGENWGDVVWAILYCRDLPKAVLQTIKELQSEHVFNAKVYCKDGQLDFSALVVGSPDDEEDNGDDESIVDSEFSQKKIGYSKLPCVEDQSFSGRQVLTAMALIFITYYWTDNRWITDVAVYDATMPQSVLMC</sequence>
<protein>
    <submittedName>
        <fullName evidence="3">Uncharacterized protein</fullName>
    </submittedName>
</protein>
<feature type="region of interest" description="Disordered" evidence="1">
    <location>
        <begin position="99"/>
        <end position="122"/>
    </location>
</feature>
<keyword evidence="2" id="KW-0812">Transmembrane</keyword>
<comment type="caution">
    <text evidence="3">The sequence shown here is derived from an EMBL/GenBank/DDBJ whole genome shotgun (WGS) entry which is preliminary data.</text>
</comment>
<keyword evidence="4" id="KW-1185">Reference proteome</keyword>
<organism evidence="3 4">
    <name type="scientific">Trichoderma arundinaceum</name>
    <dbReference type="NCBI Taxonomy" id="490622"/>
    <lineage>
        <taxon>Eukaryota</taxon>
        <taxon>Fungi</taxon>
        <taxon>Dikarya</taxon>
        <taxon>Ascomycota</taxon>
        <taxon>Pezizomycotina</taxon>
        <taxon>Sordariomycetes</taxon>
        <taxon>Hypocreomycetidae</taxon>
        <taxon>Hypocreales</taxon>
        <taxon>Hypocreaceae</taxon>
        <taxon>Trichoderma</taxon>
    </lineage>
</organism>
<evidence type="ECO:0000256" key="2">
    <source>
        <dbReference type="SAM" id="Phobius"/>
    </source>
</evidence>
<dbReference type="OrthoDB" id="5413544at2759"/>